<accession>A0ABT6F2Q1</accession>
<organism evidence="2 3">
    <name type="scientific">Candidatus Synechococcus calcipolaris G9</name>
    <dbReference type="NCBI Taxonomy" id="1497997"/>
    <lineage>
        <taxon>Bacteria</taxon>
        <taxon>Bacillati</taxon>
        <taxon>Cyanobacteriota</taxon>
        <taxon>Cyanophyceae</taxon>
        <taxon>Synechococcales</taxon>
        <taxon>Synechococcaceae</taxon>
        <taxon>Synechococcus</taxon>
    </lineage>
</organism>
<gene>
    <name evidence="2" type="ORF">L3556_14465</name>
</gene>
<sequence length="65" mass="7045">MANQQSPDLGTQIIVSLATAPFLVGLIGLDCLTKIGLKLSQESREIFRGDRLPLVDSNEYSPEAN</sequence>
<keyword evidence="3" id="KW-1185">Reference proteome</keyword>
<evidence type="ECO:0000313" key="2">
    <source>
        <dbReference type="EMBL" id="MDG2992123.1"/>
    </source>
</evidence>
<proteinExistence type="predicted"/>
<evidence type="ECO:0000313" key="3">
    <source>
        <dbReference type="Proteomes" id="UP001154265"/>
    </source>
</evidence>
<dbReference type="Proteomes" id="UP001154265">
    <property type="component" value="Unassembled WGS sequence"/>
</dbReference>
<dbReference type="RefSeq" id="WP_277868049.1">
    <property type="nucleotide sequence ID" value="NZ_JAKKUT010000008.1"/>
</dbReference>
<comment type="caution">
    <text evidence="2">The sequence shown here is derived from an EMBL/GenBank/DDBJ whole genome shotgun (WGS) entry which is preliminary data.</text>
</comment>
<name>A0ABT6F2Q1_9SYNE</name>
<evidence type="ECO:0000256" key="1">
    <source>
        <dbReference type="SAM" id="Phobius"/>
    </source>
</evidence>
<protein>
    <submittedName>
        <fullName evidence="2">Uncharacterized protein</fullName>
    </submittedName>
</protein>
<reference evidence="2" key="2">
    <citation type="submission" date="2022-01" db="EMBL/GenBank/DDBJ databases">
        <authorList>
            <person name="Zivanovic Y."/>
            <person name="Moreira D."/>
            <person name="Lopez-Garcia P."/>
        </authorList>
    </citation>
    <scope>NUCLEOTIDE SEQUENCE</scope>
    <source>
        <strain evidence="2">G9</strain>
    </source>
</reference>
<reference evidence="2" key="1">
    <citation type="journal article" date="2022" name="Genome Biol. Evol.">
        <title>A New Gene Family Diagnostic for Intracellular Biomineralization of Amorphous Ca Carbonates by Cyanobacteria.</title>
        <authorList>
            <person name="Benzerara K."/>
            <person name="Duprat E."/>
            <person name="Bitard-Feildel T."/>
            <person name="Caumes G."/>
            <person name="Cassier-Chauvat C."/>
            <person name="Chauvat F."/>
            <person name="Dezi M."/>
            <person name="Diop S.I."/>
            <person name="Gaschignard G."/>
            <person name="Gorgen S."/>
            <person name="Gugger M."/>
            <person name="Lopez-Garcia P."/>
            <person name="Millet M."/>
            <person name="Skouri-Panet F."/>
            <person name="Moreira D."/>
            <person name="Callebaut I."/>
        </authorList>
    </citation>
    <scope>NUCLEOTIDE SEQUENCE</scope>
    <source>
        <strain evidence="2">G9</strain>
    </source>
</reference>
<keyword evidence="1" id="KW-0472">Membrane</keyword>
<dbReference type="EMBL" id="JAKKUT010000008">
    <property type="protein sequence ID" value="MDG2992123.1"/>
    <property type="molecule type" value="Genomic_DNA"/>
</dbReference>
<feature type="transmembrane region" description="Helical" evidence="1">
    <location>
        <begin position="12"/>
        <end position="32"/>
    </location>
</feature>
<keyword evidence="1" id="KW-0812">Transmembrane</keyword>
<keyword evidence="1" id="KW-1133">Transmembrane helix</keyword>